<reference evidence="8 9" key="1">
    <citation type="submission" date="2017-05" db="EMBL/GenBank/DDBJ databases">
        <title>Whole genome sequence of Pseudomonas putida isolate 1312 commercialized as a biostimulant.</title>
        <authorList>
            <person name="Crovadore J."/>
            <person name="Blanc P."/>
            <person name="Chablais R."/>
            <person name="Cochard B."/>
            <person name="Grizard D."/>
            <person name="Lefort F."/>
        </authorList>
    </citation>
    <scope>NUCLEOTIDE SEQUENCE [LARGE SCALE GENOMIC DNA]</scope>
    <source>
        <strain evidence="8 9">1312</strain>
    </source>
</reference>
<evidence type="ECO:0000256" key="5">
    <source>
        <dbReference type="ARBA" id="ARBA00048542"/>
    </source>
</evidence>
<feature type="binding site" evidence="6">
    <location>
        <position position="11"/>
    </location>
    <ligand>
        <name>FMN</name>
        <dbReference type="ChEBI" id="CHEBI:58210"/>
    </ligand>
</feature>
<dbReference type="EC" id="1.6.5.-" evidence="6"/>
<dbReference type="EC" id="1.7.1.17" evidence="6"/>
<feature type="binding site" evidence="6">
    <location>
        <begin position="17"/>
        <end position="19"/>
    </location>
    <ligand>
        <name>FMN</name>
        <dbReference type="ChEBI" id="CHEBI:58210"/>
    </ligand>
</feature>
<evidence type="ECO:0000256" key="4">
    <source>
        <dbReference type="ARBA" id="ARBA00023027"/>
    </source>
</evidence>
<dbReference type="PANTHER" id="PTHR43741">
    <property type="entry name" value="FMN-DEPENDENT NADH-AZOREDUCTASE 1"/>
    <property type="match status" value="1"/>
</dbReference>
<keyword evidence="3 6" id="KW-0560">Oxidoreductase</keyword>
<dbReference type="RefSeq" id="WP_086978589.1">
    <property type="nucleotide sequence ID" value="NZ_NFSB01000089.1"/>
</dbReference>
<dbReference type="InterPro" id="IPR003680">
    <property type="entry name" value="Flavodoxin_fold"/>
</dbReference>
<dbReference type="GO" id="GO:0016652">
    <property type="term" value="F:oxidoreductase activity, acting on NAD(P)H as acceptor"/>
    <property type="evidence" value="ECO:0007669"/>
    <property type="project" value="UniProtKB-UniRule"/>
</dbReference>
<keyword evidence="4 6" id="KW-0520">NAD</keyword>
<comment type="similarity">
    <text evidence="6">Belongs to the azoreductase type 1 family.</text>
</comment>
<evidence type="ECO:0000259" key="7">
    <source>
        <dbReference type="Pfam" id="PF02525"/>
    </source>
</evidence>
<comment type="subunit">
    <text evidence="6">Homodimer.</text>
</comment>
<comment type="catalytic activity">
    <reaction evidence="6">
        <text>2 a quinone + NADH + H(+) = 2 a 1,4-benzosemiquinone + NAD(+)</text>
        <dbReference type="Rhea" id="RHEA:65952"/>
        <dbReference type="ChEBI" id="CHEBI:15378"/>
        <dbReference type="ChEBI" id="CHEBI:57540"/>
        <dbReference type="ChEBI" id="CHEBI:57945"/>
        <dbReference type="ChEBI" id="CHEBI:132124"/>
        <dbReference type="ChEBI" id="CHEBI:134225"/>
    </reaction>
</comment>
<dbReference type="InterPro" id="IPR050104">
    <property type="entry name" value="FMN-dep_NADH:Q_OxRdtase_AzoR1"/>
</dbReference>
<comment type="catalytic activity">
    <reaction evidence="5">
        <text>N,N-dimethyl-1,4-phenylenediamine + anthranilate + 2 NAD(+) = 2-(4-dimethylaminophenyl)diazenylbenzoate + 2 NADH + 2 H(+)</text>
        <dbReference type="Rhea" id="RHEA:55872"/>
        <dbReference type="ChEBI" id="CHEBI:15378"/>
        <dbReference type="ChEBI" id="CHEBI:15783"/>
        <dbReference type="ChEBI" id="CHEBI:16567"/>
        <dbReference type="ChEBI" id="CHEBI:57540"/>
        <dbReference type="ChEBI" id="CHEBI:57945"/>
        <dbReference type="ChEBI" id="CHEBI:71579"/>
        <dbReference type="EC" id="1.7.1.17"/>
    </reaction>
    <physiologicalReaction direction="right-to-left" evidence="5">
        <dbReference type="Rhea" id="RHEA:55874"/>
    </physiologicalReaction>
</comment>
<evidence type="ECO:0000256" key="1">
    <source>
        <dbReference type="ARBA" id="ARBA00022630"/>
    </source>
</evidence>
<comment type="caution">
    <text evidence="6">Lacks conserved residue(s) required for the propagation of feature annotation.</text>
</comment>
<keyword evidence="2 6" id="KW-0288">FMN</keyword>
<comment type="function">
    <text evidence="6">Quinone reductase that provides resistance to thiol-specific stress caused by electrophilic quinones.</text>
</comment>
<dbReference type="Gene3D" id="3.40.50.360">
    <property type="match status" value="1"/>
</dbReference>
<dbReference type="AlphaFoldDB" id="A0A1Y3KP13"/>
<dbReference type="GO" id="GO:0016655">
    <property type="term" value="F:oxidoreductase activity, acting on NAD(P)H, quinone or similar compound as acceptor"/>
    <property type="evidence" value="ECO:0007669"/>
    <property type="project" value="InterPro"/>
</dbReference>
<dbReference type="HAMAP" id="MF_01216">
    <property type="entry name" value="Azoreductase_type1"/>
    <property type="match status" value="1"/>
</dbReference>
<accession>A0A1Y3KP13</accession>
<dbReference type="GO" id="GO:0010181">
    <property type="term" value="F:FMN binding"/>
    <property type="evidence" value="ECO:0007669"/>
    <property type="project" value="UniProtKB-UniRule"/>
</dbReference>
<comment type="function">
    <text evidence="6">Also exhibits azoreductase activity. Catalyzes the reductive cleavage of the azo bond in aromatic azo compounds to the corresponding amines.</text>
</comment>
<evidence type="ECO:0000313" key="8">
    <source>
        <dbReference type="EMBL" id="OUM24773.1"/>
    </source>
</evidence>
<comment type="caution">
    <text evidence="8">The sequence shown here is derived from an EMBL/GenBank/DDBJ whole genome shotgun (WGS) entry which is preliminary data.</text>
</comment>
<dbReference type="InterPro" id="IPR023048">
    <property type="entry name" value="NADH:quinone_OxRdtase_FMN_depd"/>
</dbReference>
<name>A0A1Y3KP13_PSEPU</name>
<dbReference type="SUPFAM" id="SSF52218">
    <property type="entry name" value="Flavoproteins"/>
    <property type="match status" value="1"/>
</dbReference>
<evidence type="ECO:0000256" key="3">
    <source>
        <dbReference type="ARBA" id="ARBA00023002"/>
    </source>
</evidence>
<comment type="cofactor">
    <cofactor evidence="6">
        <name>FMN</name>
        <dbReference type="ChEBI" id="CHEBI:58210"/>
    </cofactor>
    <text evidence="6">Binds 1 FMN per subunit.</text>
</comment>
<dbReference type="Pfam" id="PF02525">
    <property type="entry name" value="Flavodoxin_2"/>
    <property type="match status" value="1"/>
</dbReference>
<evidence type="ECO:0000256" key="6">
    <source>
        <dbReference type="HAMAP-Rule" id="MF_01216"/>
    </source>
</evidence>
<dbReference type="InterPro" id="IPR029039">
    <property type="entry name" value="Flavoprotein-like_sf"/>
</dbReference>
<proteinExistence type="inferred from homology"/>
<evidence type="ECO:0000313" key="9">
    <source>
        <dbReference type="Proteomes" id="UP000196082"/>
    </source>
</evidence>
<dbReference type="EMBL" id="NFSB01000089">
    <property type="protein sequence ID" value="OUM24773.1"/>
    <property type="molecule type" value="Genomic_DNA"/>
</dbReference>
<sequence>MVERILYVCASPRAERSVSAQIADVFLAALAERKAVEIDRLNPWEYELPEVDGALLAAKYAGLDDAPLSAAQAAAWQQISTLAERFHRADTLVFSTPLWNFGIPYKLKHLIDAISHKGVLFTFDEQGLNGMLGGRRAIAIYTRGLGYGPDSQTPDQVFGLEKPFFDTWLRFVGINHVHSVVVEHTLGPAGASIRASAIEAVTLLAQNIDQQAARTIIVGRSG</sequence>
<dbReference type="GO" id="GO:0009055">
    <property type="term" value="F:electron transfer activity"/>
    <property type="evidence" value="ECO:0007669"/>
    <property type="project" value="UniProtKB-UniRule"/>
</dbReference>
<organism evidence="8 9">
    <name type="scientific">Pseudomonas putida</name>
    <name type="common">Arthrobacter siderocapsulatus</name>
    <dbReference type="NCBI Taxonomy" id="303"/>
    <lineage>
        <taxon>Bacteria</taxon>
        <taxon>Pseudomonadati</taxon>
        <taxon>Pseudomonadota</taxon>
        <taxon>Gammaproteobacteria</taxon>
        <taxon>Pseudomonadales</taxon>
        <taxon>Pseudomonadaceae</taxon>
        <taxon>Pseudomonas</taxon>
    </lineage>
</organism>
<evidence type="ECO:0000256" key="2">
    <source>
        <dbReference type="ARBA" id="ARBA00022643"/>
    </source>
</evidence>
<protein>
    <recommendedName>
        <fullName evidence="6">FMN dependent NADH:quinone oxidoreductase</fullName>
        <ecNumber evidence="6">1.6.5.-</ecNumber>
    </recommendedName>
    <alternativeName>
        <fullName evidence="6">Azo-dye reductase</fullName>
    </alternativeName>
    <alternativeName>
        <fullName evidence="6">FMN-dependent NADH-azo compound oxidoreductase</fullName>
    </alternativeName>
    <alternativeName>
        <fullName evidence="6">FMN-dependent NADH-azoreductase</fullName>
        <ecNumber evidence="6">1.7.1.17</ecNumber>
    </alternativeName>
</protein>
<gene>
    <name evidence="6" type="primary">azoR</name>
    <name evidence="8" type="ORF">B8W72_26795</name>
</gene>
<dbReference type="Proteomes" id="UP000196082">
    <property type="component" value="Unassembled WGS sequence"/>
</dbReference>
<dbReference type="PANTHER" id="PTHR43741:SF4">
    <property type="entry name" value="FMN-DEPENDENT NADH:QUINONE OXIDOREDUCTASE"/>
    <property type="match status" value="1"/>
</dbReference>
<keyword evidence="1 6" id="KW-0285">Flavoprotein</keyword>
<feature type="domain" description="Flavodoxin-like fold" evidence="7">
    <location>
        <begin position="4"/>
        <end position="200"/>
    </location>
</feature>